<dbReference type="SUPFAM" id="SSF55021">
    <property type="entry name" value="ACT-like"/>
    <property type="match status" value="1"/>
</dbReference>
<dbReference type="InterPro" id="IPR045865">
    <property type="entry name" value="ACT-like_dom_sf"/>
</dbReference>
<dbReference type="HAMAP" id="MF_01054">
    <property type="entry name" value="UPF0237"/>
    <property type="match status" value="1"/>
</dbReference>
<dbReference type="PANTHER" id="PTHR34875">
    <property type="entry name" value="UPF0237 PROTEIN MJ1558"/>
    <property type="match status" value="1"/>
</dbReference>
<dbReference type="InterPro" id="IPR050990">
    <property type="entry name" value="UPF0237/GcvR_regulator"/>
</dbReference>
<sequence>MNINDISPSSFVEEQPAEQQDKVVITVVGKDRVGIIAAVTSLLAENQVNIEDITQKVLDKYFTMILIGDISQSVVPLADLKKCLIQKGEEIGVQIFLQHTSVFQAMHRI</sequence>
<dbReference type="InterPro" id="IPR002912">
    <property type="entry name" value="ACT_dom"/>
</dbReference>
<keyword evidence="4" id="KW-1185">Reference proteome</keyword>
<protein>
    <recommendedName>
        <fullName evidence="1">UPF0237 protein RT761_00466</fullName>
    </recommendedName>
</protein>
<comment type="similarity">
    <text evidence="1">Belongs to the UPF0237 family.</text>
</comment>
<dbReference type="Proteomes" id="UP000594463">
    <property type="component" value="Chromosome"/>
</dbReference>
<dbReference type="RefSeq" id="WP_218112480.1">
    <property type="nucleotide sequence ID" value="NZ_CP065383.1"/>
</dbReference>
<name>A0A7T1AJW2_ATRLM</name>
<dbReference type="KEGG" id="alam:RT761_00466"/>
<dbReference type="EMBL" id="CP065383">
    <property type="protein sequence ID" value="QPM67265.1"/>
    <property type="molecule type" value="Genomic_DNA"/>
</dbReference>
<dbReference type="Pfam" id="PF13740">
    <property type="entry name" value="ACT_6"/>
    <property type="match status" value="1"/>
</dbReference>
<proteinExistence type="inferred from homology"/>
<evidence type="ECO:0000313" key="3">
    <source>
        <dbReference type="EMBL" id="QPM67265.1"/>
    </source>
</evidence>
<evidence type="ECO:0000259" key="2">
    <source>
        <dbReference type="PROSITE" id="PS51671"/>
    </source>
</evidence>
<dbReference type="AlphaFoldDB" id="A0A7T1AJW2"/>
<dbReference type="NCBIfam" id="NF001220">
    <property type="entry name" value="PRK00194.1"/>
    <property type="match status" value="1"/>
</dbReference>
<dbReference type="CDD" id="cd04872">
    <property type="entry name" value="ACT_1ZPV"/>
    <property type="match status" value="1"/>
</dbReference>
<organism evidence="3 4">
    <name type="scientific">Atribacter laminatus</name>
    <dbReference type="NCBI Taxonomy" id="2847778"/>
    <lineage>
        <taxon>Bacteria</taxon>
        <taxon>Pseudomonadati</taxon>
        <taxon>Atribacterota</taxon>
        <taxon>Atribacteria</taxon>
        <taxon>Atribacterales</taxon>
        <taxon>Atribacteraceae</taxon>
        <taxon>Atribacter</taxon>
    </lineage>
</organism>
<feature type="domain" description="ACT" evidence="2">
    <location>
        <begin position="24"/>
        <end position="98"/>
    </location>
</feature>
<dbReference type="InterPro" id="IPR022986">
    <property type="entry name" value="UPF0237_ACT"/>
</dbReference>
<accession>A0A7T1AJW2</accession>
<evidence type="ECO:0000313" key="4">
    <source>
        <dbReference type="Proteomes" id="UP000594463"/>
    </source>
</evidence>
<dbReference type="PANTHER" id="PTHR34875:SF6">
    <property type="entry name" value="UPF0237 PROTEIN MJ1558"/>
    <property type="match status" value="1"/>
</dbReference>
<dbReference type="Gene3D" id="3.30.70.260">
    <property type="match status" value="1"/>
</dbReference>
<gene>
    <name evidence="3" type="ORF">RT761_00466</name>
</gene>
<reference evidence="3 4" key="1">
    <citation type="journal article" date="2021" name="Nat. Commun.">
        <title>Isolation of a member of the candidate phylum Atribacteria reveals a unique cell membrane structure.</title>
        <authorList>
            <person name="Taiki K."/>
            <person name="Nobu M.K."/>
            <person name="Kusada H."/>
            <person name="Meng X.-Y."/>
            <person name="Hosoki N."/>
            <person name="Uematsu K."/>
            <person name="Yoshioka H."/>
            <person name="Kamagata Y."/>
            <person name="Tamaki H."/>
        </authorList>
    </citation>
    <scope>NUCLEOTIDE SEQUENCE [LARGE SCALE GENOMIC DNA]</scope>
    <source>
        <strain evidence="3 4">RT761</strain>
    </source>
</reference>
<evidence type="ECO:0000256" key="1">
    <source>
        <dbReference type="HAMAP-Rule" id="MF_01054"/>
    </source>
</evidence>
<dbReference type="PROSITE" id="PS51671">
    <property type="entry name" value="ACT"/>
    <property type="match status" value="1"/>
</dbReference>